<organism evidence="1 2">
    <name type="scientific">Nocardiopsis flavescens</name>
    <dbReference type="NCBI Taxonomy" id="758803"/>
    <lineage>
        <taxon>Bacteria</taxon>
        <taxon>Bacillati</taxon>
        <taxon>Actinomycetota</taxon>
        <taxon>Actinomycetes</taxon>
        <taxon>Streptosporangiales</taxon>
        <taxon>Nocardiopsidaceae</taxon>
        <taxon>Nocardiopsis</taxon>
    </lineage>
</organism>
<dbReference type="RefSeq" id="WP_073378783.1">
    <property type="nucleotide sequence ID" value="NZ_FQZK01000005.1"/>
</dbReference>
<dbReference type="OrthoDB" id="3617561at2"/>
<protein>
    <submittedName>
        <fullName evidence="1">Uncharacterized protein</fullName>
    </submittedName>
</protein>
<proteinExistence type="predicted"/>
<dbReference type="EMBL" id="FQZK01000005">
    <property type="protein sequence ID" value="SHJ36998.1"/>
    <property type="molecule type" value="Genomic_DNA"/>
</dbReference>
<accession>A0A1M6IRK4</accession>
<evidence type="ECO:0000313" key="1">
    <source>
        <dbReference type="EMBL" id="SHJ36998.1"/>
    </source>
</evidence>
<evidence type="ECO:0000313" key="2">
    <source>
        <dbReference type="Proteomes" id="UP000184452"/>
    </source>
</evidence>
<dbReference type="AlphaFoldDB" id="A0A1M6IRK4"/>
<gene>
    <name evidence="1" type="ORF">SAMN05421803_105266</name>
</gene>
<keyword evidence="2" id="KW-1185">Reference proteome</keyword>
<sequence length="261" mass="28116">MADGTLFCALHGTLDLHPWYDPATADADPYILFHARSQTCRWLAAPDDRRPEAGLWGMNDAGLDSVGQGSRRLWFQVSQQSLARPRRAVPAQQMLDCAGAVADRVGRLDLEAAQLLVPLQDLPPDPDEGAYSDLVSALPWFAELPAQSRTAVVVSLDSGTSAEVADAASAMANRLLQIHQRVFTDITAVPGLDAARGLTPRVPDFTAAKPEGHRATFEGHLAEWSYEAIGWLMAFVCEAAIEQGVRVPVVATVRLSPRPGG</sequence>
<reference evidence="1 2" key="1">
    <citation type="submission" date="2016-11" db="EMBL/GenBank/DDBJ databases">
        <authorList>
            <person name="Jaros S."/>
            <person name="Januszkiewicz K."/>
            <person name="Wedrychowicz H."/>
        </authorList>
    </citation>
    <scope>NUCLEOTIDE SEQUENCE [LARGE SCALE GENOMIC DNA]</scope>
    <source>
        <strain evidence="1 2">CGMCC 4.5723</strain>
    </source>
</reference>
<name>A0A1M6IRK4_9ACTN</name>
<dbReference type="Proteomes" id="UP000184452">
    <property type="component" value="Unassembled WGS sequence"/>
</dbReference>